<dbReference type="STRING" id="1095629.A0A0C9XEP2"/>
<gene>
    <name evidence="2" type="ORF">K443DRAFT_620429</name>
</gene>
<dbReference type="EMBL" id="KN838634">
    <property type="protein sequence ID" value="KIK00049.1"/>
    <property type="molecule type" value="Genomic_DNA"/>
</dbReference>
<name>A0A0C9XEP2_9AGAR</name>
<feature type="compositionally biased region" description="Low complexity" evidence="1">
    <location>
        <begin position="32"/>
        <end position="49"/>
    </location>
</feature>
<feature type="compositionally biased region" description="Low complexity" evidence="1">
    <location>
        <begin position="1"/>
        <end position="24"/>
    </location>
</feature>
<evidence type="ECO:0000256" key="1">
    <source>
        <dbReference type="SAM" id="MobiDB-lite"/>
    </source>
</evidence>
<feature type="region of interest" description="Disordered" evidence="1">
    <location>
        <begin position="1"/>
        <end position="82"/>
    </location>
</feature>
<proteinExistence type="predicted"/>
<organism evidence="2 3">
    <name type="scientific">Laccaria amethystina LaAM-08-1</name>
    <dbReference type="NCBI Taxonomy" id="1095629"/>
    <lineage>
        <taxon>Eukaryota</taxon>
        <taxon>Fungi</taxon>
        <taxon>Dikarya</taxon>
        <taxon>Basidiomycota</taxon>
        <taxon>Agaricomycotina</taxon>
        <taxon>Agaricomycetes</taxon>
        <taxon>Agaricomycetidae</taxon>
        <taxon>Agaricales</taxon>
        <taxon>Agaricineae</taxon>
        <taxon>Hydnangiaceae</taxon>
        <taxon>Laccaria</taxon>
    </lineage>
</organism>
<evidence type="ECO:0000313" key="2">
    <source>
        <dbReference type="EMBL" id="KIK00049.1"/>
    </source>
</evidence>
<feature type="compositionally biased region" description="Basic and acidic residues" evidence="1">
    <location>
        <begin position="146"/>
        <end position="163"/>
    </location>
</feature>
<feature type="region of interest" description="Disordered" evidence="1">
    <location>
        <begin position="271"/>
        <end position="302"/>
    </location>
</feature>
<keyword evidence="3" id="KW-1185">Reference proteome</keyword>
<dbReference type="HOGENOM" id="CLU_885864_0_0_1"/>
<dbReference type="OrthoDB" id="3071366at2759"/>
<feature type="compositionally biased region" description="Low complexity" evidence="1">
    <location>
        <begin position="202"/>
        <end position="212"/>
    </location>
</feature>
<protein>
    <submittedName>
        <fullName evidence="2">Unplaced genomic scaffold K443scaffold_99, whole genome shotgun sequence</fullName>
    </submittedName>
</protein>
<reference evidence="2 3" key="1">
    <citation type="submission" date="2014-04" db="EMBL/GenBank/DDBJ databases">
        <authorList>
            <consortium name="DOE Joint Genome Institute"/>
            <person name="Kuo A."/>
            <person name="Kohler A."/>
            <person name="Nagy L.G."/>
            <person name="Floudas D."/>
            <person name="Copeland A."/>
            <person name="Barry K.W."/>
            <person name="Cichocki N."/>
            <person name="Veneault-Fourrey C."/>
            <person name="LaButti K."/>
            <person name="Lindquist E.A."/>
            <person name="Lipzen A."/>
            <person name="Lundell T."/>
            <person name="Morin E."/>
            <person name="Murat C."/>
            <person name="Sun H."/>
            <person name="Tunlid A."/>
            <person name="Henrissat B."/>
            <person name="Grigoriev I.V."/>
            <person name="Hibbett D.S."/>
            <person name="Martin F."/>
            <person name="Nordberg H.P."/>
            <person name="Cantor M.N."/>
            <person name="Hua S.X."/>
        </authorList>
    </citation>
    <scope>NUCLEOTIDE SEQUENCE [LARGE SCALE GENOMIC DNA]</scope>
    <source>
        <strain evidence="2 3">LaAM-08-1</strain>
    </source>
</reference>
<dbReference type="Proteomes" id="UP000054477">
    <property type="component" value="Unassembled WGS sequence"/>
</dbReference>
<feature type="region of interest" description="Disordered" evidence="1">
    <location>
        <begin position="118"/>
        <end position="225"/>
    </location>
</feature>
<feature type="compositionally biased region" description="Basic and acidic residues" evidence="1">
    <location>
        <begin position="54"/>
        <end position="66"/>
    </location>
</feature>
<feature type="compositionally biased region" description="Basic and acidic residues" evidence="1">
    <location>
        <begin position="188"/>
        <end position="201"/>
    </location>
</feature>
<dbReference type="AlphaFoldDB" id="A0A0C9XEP2"/>
<sequence>MRSELPVAGPSSSAESSSRMAAPPKRYQQLMSRSAAPAPAPQQKQSEQSNPPQVDRKVTFEVVEPHRHPKATTPKPMPVPAPVPERVVAKAEQADDDGEESFKFFSDDDAFLAAVDLGEGDLGRPIGDTDLERDPDMGRPIQEDADIGRPIDFDSGPKEESNKRSGTGVEIGTTGKDPGPQQHQQSLKTDRRSASLSRREQINAALAQQAEAESSRQMQTATAVNAASSGTGAAAGMLSRLLPNHQQQQYLSTSTTPTSNHGRVGISIMSGQHQQAQNQNFRPPLHYSSNQIQNQNRDPDQQFNSMVRHNSEFL</sequence>
<reference evidence="3" key="2">
    <citation type="submission" date="2015-01" db="EMBL/GenBank/DDBJ databases">
        <title>Evolutionary Origins and Diversification of the Mycorrhizal Mutualists.</title>
        <authorList>
            <consortium name="DOE Joint Genome Institute"/>
            <consortium name="Mycorrhizal Genomics Consortium"/>
            <person name="Kohler A."/>
            <person name="Kuo A."/>
            <person name="Nagy L.G."/>
            <person name="Floudas D."/>
            <person name="Copeland A."/>
            <person name="Barry K.W."/>
            <person name="Cichocki N."/>
            <person name="Veneault-Fourrey C."/>
            <person name="LaButti K."/>
            <person name="Lindquist E.A."/>
            <person name="Lipzen A."/>
            <person name="Lundell T."/>
            <person name="Morin E."/>
            <person name="Murat C."/>
            <person name="Riley R."/>
            <person name="Ohm R."/>
            <person name="Sun H."/>
            <person name="Tunlid A."/>
            <person name="Henrissat B."/>
            <person name="Grigoriev I.V."/>
            <person name="Hibbett D.S."/>
            <person name="Martin F."/>
        </authorList>
    </citation>
    <scope>NUCLEOTIDE SEQUENCE [LARGE SCALE GENOMIC DNA]</scope>
    <source>
        <strain evidence="3">LaAM-08-1</strain>
    </source>
</reference>
<evidence type="ECO:0000313" key="3">
    <source>
        <dbReference type="Proteomes" id="UP000054477"/>
    </source>
</evidence>
<accession>A0A0C9XEP2</accession>